<feature type="domain" description="Glycosyltransferase subfamily 4-like N-terminal" evidence="2">
    <location>
        <begin position="24"/>
        <end position="179"/>
    </location>
</feature>
<evidence type="ECO:0000259" key="1">
    <source>
        <dbReference type="Pfam" id="PF00534"/>
    </source>
</evidence>
<proteinExistence type="predicted"/>
<evidence type="ECO:0000313" key="4">
    <source>
        <dbReference type="Proteomes" id="UP001145145"/>
    </source>
</evidence>
<protein>
    <submittedName>
        <fullName evidence="3">Glycosyl transferase family 1</fullName>
    </submittedName>
</protein>
<gene>
    <name evidence="3" type="ORF">Selli1_35020</name>
</gene>
<dbReference type="EMBL" id="BSBO01000068">
    <property type="protein sequence ID" value="GLG06328.1"/>
    <property type="molecule type" value="Genomic_DNA"/>
</dbReference>
<dbReference type="InterPro" id="IPR001296">
    <property type="entry name" value="Glyco_trans_1"/>
</dbReference>
<keyword evidence="4" id="KW-1185">Reference proteome</keyword>
<comment type="caution">
    <text evidence="3">The sequence shown here is derived from an EMBL/GenBank/DDBJ whole genome shotgun (WGS) entry which is preliminary data.</text>
</comment>
<dbReference type="AlphaFoldDB" id="A0A9W6CAY3"/>
<dbReference type="InterPro" id="IPR050194">
    <property type="entry name" value="Glycosyltransferase_grp1"/>
</dbReference>
<dbReference type="Pfam" id="PF13439">
    <property type="entry name" value="Glyco_transf_4"/>
    <property type="match status" value="1"/>
</dbReference>
<dbReference type="PANTHER" id="PTHR45947">
    <property type="entry name" value="SULFOQUINOVOSYL TRANSFERASE SQD2"/>
    <property type="match status" value="1"/>
</dbReference>
<feature type="domain" description="Glycosyl transferase family 1" evidence="1">
    <location>
        <begin position="196"/>
        <end position="357"/>
    </location>
</feature>
<name>A0A9W6CAY3_9FIRM</name>
<dbReference type="Proteomes" id="UP001145145">
    <property type="component" value="Unassembled WGS sequence"/>
</dbReference>
<dbReference type="CDD" id="cd03808">
    <property type="entry name" value="GT4_CapM-like"/>
    <property type="match status" value="1"/>
</dbReference>
<accession>A0A9W6CAY3</accession>
<organism evidence="3 4">
    <name type="scientific">Sellimonas catena</name>
    <dbReference type="NCBI Taxonomy" id="2994035"/>
    <lineage>
        <taxon>Bacteria</taxon>
        <taxon>Bacillati</taxon>
        <taxon>Bacillota</taxon>
        <taxon>Clostridia</taxon>
        <taxon>Lachnospirales</taxon>
        <taxon>Lachnospiraceae</taxon>
        <taxon>Sellimonas</taxon>
    </lineage>
</organism>
<dbReference type="InterPro" id="IPR028098">
    <property type="entry name" value="Glyco_trans_4-like_N"/>
</dbReference>
<dbReference type="Pfam" id="PF00534">
    <property type="entry name" value="Glycos_transf_1"/>
    <property type="match status" value="1"/>
</dbReference>
<evidence type="ECO:0000313" key="3">
    <source>
        <dbReference type="EMBL" id="GLG06328.1"/>
    </source>
</evidence>
<keyword evidence="3" id="KW-0808">Transferase</keyword>
<reference evidence="3 4" key="1">
    <citation type="journal article" date="2023" name="Int. J. Syst. Evol. Microbiol.">
        <title>Sellimonas catena sp. nov., isolated from human faeces.</title>
        <authorList>
            <person name="Hisatomi A."/>
            <person name="Ohkuma M."/>
            <person name="Sakamoto M."/>
        </authorList>
    </citation>
    <scope>NUCLEOTIDE SEQUENCE [LARGE SCALE GENOMIC DNA]</scope>
    <source>
        <strain evidence="3 4">12EGH17</strain>
    </source>
</reference>
<dbReference type="PANTHER" id="PTHR45947:SF3">
    <property type="entry name" value="SULFOQUINOVOSYL TRANSFERASE SQD2"/>
    <property type="match status" value="1"/>
</dbReference>
<dbReference type="SUPFAM" id="SSF53756">
    <property type="entry name" value="UDP-Glycosyltransferase/glycogen phosphorylase"/>
    <property type="match status" value="1"/>
</dbReference>
<dbReference type="Gene3D" id="3.40.50.2000">
    <property type="entry name" value="Glycogen Phosphorylase B"/>
    <property type="match status" value="2"/>
</dbReference>
<dbReference type="RefSeq" id="WP_281874404.1">
    <property type="nucleotide sequence ID" value="NZ_BSBO01000068.1"/>
</dbReference>
<sequence>MKRMLMLASVASMIDQFNMPNIELLQEMGYEVHVACNFEKGSTCTDEKVLELKKKLKQLHVRFFQIDFERNVMKLNQDLKAYKQVLKLVRKYHYTFIHCHSPIGGVVGRLVGHKTNTKVIYTAHGFHFYEGAPLLNWLIYYPIEKLLSRFTDVLITINQEDYHRAKSKFHAKRVEYVPGVGIDIKRFQNVKVDILQKRKELGIRSKDIVLLSVGELNKNKNHEIVIKALSGLDRPDVKYLLVGQGELKNYLKNLARKLEVEDQVKFLGFRSDVAEIYKIADAFIFPSKREGLGLAAIEAMASGLPLITSNIHGIKDYSKENITGFLCDANDWKTWKVKIEKILKEEKARKEFGKNNIEIASQYDVKKISSIMHKIYFSVNAEEISND</sequence>
<evidence type="ECO:0000259" key="2">
    <source>
        <dbReference type="Pfam" id="PF13439"/>
    </source>
</evidence>
<dbReference type="GO" id="GO:0016757">
    <property type="term" value="F:glycosyltransferase activity"/>
    <property type="evidence" value="ECO:0007669"/>
    <property type="project" value="InterPro"/>
</dbReference>